<evidence type="ECO:0000256" key="2">
    <source>
        <dbReference type="SAM" id="SignalP"/>
    </source>
</evidence>
<organism evidence="3 4">
    <name type="scientific">Blastococcus tunisiensis</name>
    <dbReference type="NCBI Taxonomy" id="1798228"/>
    <lineage>
        <taxon>Bacteria</taxon>
        <taxon>Bacillati</taxon>
        <taxon>Actinomycetota</taxon>
        <taxon>Actinomycetes</taxon>
        <taxon>Geodermatophilales</taxon>
        <taxon>Geodermatophilaceae</taxon>
        <taxon>Blastococcus</taxon>
    </lineage>
</organism>
<dbReference type="AlphaFoldDB" id="A0A1I2H612"/>
<dbReference type="Proteomes" id="UP000198589">
    <property type="component" value="Unassembled WGS sequence"/>
</dbReference>
<comment type="similarity">
    <text evidence="1">Belongs to the UPF0065 (bug) family.</text>
</comment>
<feature type="signal peptide" evidence="2">
    <location>
        <begin position="1"/>
        <end position="29"/>
    </location>
</feature>
<dbReference type="PANTHER" id="PTHR42928:SF3">
    <property type="entry name" value="UPF0065 PROTEIN YFLP"/>
    <property type="match status" value="1"/>
</dbReference>
<dbReference type="Pfam" id="PF03401">
    <property type="entry name" value="TctC"/>
    <property type="match status" value="1"/>
</dbReference>
<feature type="chain" id="PRO_5039223224" evidence="2">
    <location>
        <begin position="30"/>
        <end position="345"/>
    </location>
</feature>
<dbReference type="InterPro" id="IPR005064">
    <property type="entry name" value="BUG"/>
</dbReference>
<accession>A0A1I2H612</accession>
<dbReference type="OrthoDB" id="9780943at2"/>
<name>A0A1I2H612_9ACTN</name>
<proteinExistence type="inferred from homology"/>
<evidence type="ECO:0000313" key="3">
    <source>
        <dbReference type="EMBL" id="SFF24859.1"/>
    </source>
</evidence>
<keyword evidence="2" id="KW-0732">Signal</keyword>
<evidence type="ECO:0000256" key="1">
    <source>
        <dbReference type="ARBA" id="ARBA00006987"/>
    </source>
</evidence>
<dbReference type="SUPFAM" id="SSF53850">
    <property type="entry name" value="Periplasmic binding protein-like II"/>
    <property type="match status" value="1"/>
</dbReference>
<dbReference type="STRING" id="1798228.SAMN05216574_110128"/>
<dbReference type="RefSeq" id="WP_092199848.1">
    <property type="nucleotide sequence ID" value="NZ_FOND01000010.1"/>
</dbReference>
<dbReference type="PANTHER" id="PTHR42928">
    <property type="entry name" value="TRICARBOXYLATE-BINDING PROTEIN"/>
    <property type="match status" value="1"/>
</dbReference>
<reference evidence="4" key="1">
    <citation type="submission" date="2016-10" db="EMBL/GenBank/DDBJ databases">
        <authorList>
            <person name="Varghese N."/>
            <person name="Submissions S."/>
        </authorList>
    </citation>
    <scope>NUCLEOTIDE SEQUENCE [LARGE SCALE GENOMIC DNA]</scope>
    <source>
        <strain evidence="4">DSM 46838</strain>
    </source>
</reference>
<protein>
    <submittedName>
        <fullName evidence="3">Tripartite-type tricarboxylate transporter, receptor component TctC</fullName>
    </submittedName>
</protein>
<dbReference type="EMBL" id="FOND01000010">
    <property type="protein sequence ID" value="SFF24859.1"/>
    <property type="molecule type" value="Genomic_DNA"/>
</dbReference>
<gene>
    <name evidence="3" type="ORF">SAMN05216574_110128</name>
</gene>
<dbReference type="Gene3D" id="3.40.190.150">
    <property type="entry name" value="Bordetella uptake gene, domain 1"/>
    <property type="match status" value="1"/>
</dbReference>
<dbReference type="PROSITE" id="PS51257">
    <property type="entry name" value="PROKAR_LIPOPROTEIN"/>
    <property type="match status" value="1"/>
</dbReference>
<sequence>MTHRPLTALRRTGGAVVLVAALAACGQDADATGDAAAAKFYEGENLDFVVPYDAGGGYDVYARAMAPYLGECLGAEVVVRNEPGAGSLLATNTTAKAGPDERRIQITNSVGTTSAQIAGADGVMFDMSEFSIIGRVATAPDTVAVATDGRLTSFQDMIDSEETVRFAATGPGSNEYIAASVLSAIYGFPIEVVTGFGGSGEARLAVIAGNADAHASTWDSVLGPVESGEVEAVVVASDEPVELLPDTPVVTDFVPESDEGKELLDDLVALETLGRGLVAPPGLPEDQLAELREGFECATSNEDLIQELDQQQRPIDVLTGDEYLELLESVLDTSPEFAAVLKDSF</sequence>
<dbReference type="Gene3D" id="3.40.190.10">
    <property type="entry name" value="Periplasmic binding protein-like II"/>
    <property type="match status" value="1"/>
</dbReference>
<dbReference type="InterPro" id="IPR042100">
    <property type="entry name" value="Bug_dom1"/>
</dbReference>
<keyword evidence="4" id="KW-1185">Reference proteome</keyword>
<evidence type="ECO:0000313" key="4">
    <source>
        <dbReference type="Proteomes" id="UP000198589"/>
    </source>
</evidence>
<keyword evidence="3" id="KW-0675">Receptor</keyword>